<dbReference type="eggNOG" id="COG0772">
    <property type="taxonomic scope" value="Bacteria"/>
</dbReference>
<evidence type="ECO:0000256" key="13">
    <source>
        <dbReference type="ARBA" id="ARBA00041418"/>
    </source>
</evidence>
<gene>
    <name evidence="17" type="ordered locus">Ppha_2895</name>
</gene>
<comment type="catalytic activity">
    <reaction evidence="15">
        <text>[GlcNAc-(1-&gt;4)-Mur2Ac(oyl-L-Ala-gamma-D-Glu-L-Lys-D-Ala-D-Ala)](n)-di-trans,octa-cis-undecaprenyl diphosphate + beta-D-GlcNAc-(1-&gt;4)-Mur2Ac(oyl-L-Ala-gamma-D-Glu-L-Lys-D-Ala-D-Ala)-di-trans,octa-cis-undecaprenyl diphosphate = [GlcNAc-(1-&gt;4)-Mur2Ac(oyl-L-Ala-gamma-D-Glu-L-Lys-D-Ala-D-Ala)](n+1)-di-trans,octa-cis-undecaprenyl diphosphate + di-trans,octa-cis-undecaprenyl diphosphate + H(+)</text>
        <dbReference type="Rhea" id="RHEA:23708"/>
        <dbReference type="Rhea" id="RHEA-COMP:9602"/>
        <dbReference type="Rhea" id="RHEA-COMP:9603"/>
        <dbReference type="ChEBI" id="CHEBI:15378"/>
        <dbReference type="ChEBI" id="CHEBI:58405"/>
        <dbReference type="ChEBI" id="CHEBI:60033"/>
        <dbReference type="ChEBI" id="CHEBI:78435"/>
        <dbReference type="EC" id="2.4.99.28"/>
    </reaction>
</comment>
<dbReference type="Proteomes" id="UP000002724">
    <property type="component" value="Chromosome"/>
</dbReference>
<sequence length="409" mass="43948">MRSSVIIMVNTDHLPGPAEEALAVSELLPHPGKEGVAAKLLILIVAVLMCIGIAVVYSSGAGWAVTKYSSSEYFLWRQLFFSILGIGTVLLVAQLDYHVFWKTSKIILFTSIVLLTLLLVLKAVGLITGAARWIGFGPLKFQVSDFAKYAVIFHFSRLITEKQGYIKDVNNSYYPMLTLLMIVVALVALEPNFSTASLIAFIGFALMFIGGVSIRHLLATVSVLIPIAAVFAIAAPYRRARLHSLTSGNEQGATYQVVQALIGLGNGGLFGLGVGASKQRELYLPLSYNDFVFVVVGEEYGFIGALAVIALFTGFLICGLIIAKHAADSFGKYIATGITMAITLFAFVNIAVACHLLPTTGVALPFISYGGTALLFNSLGVGILISVARYKKPAIERSIPVDATSWRVE</sequence>
<dbReference type="GO" id="GO:0015648">
    <property type="term" value="F:lipid-linked peptidoglycan transporter activity"/>
    <property type="evidence" value="ECO:0007669"/>
    <property type="project" value="TreeGrafter"/>
</dbReference>
<feature type="transmembrane region" description="Helical" evidence="16">
    <location>
        <begin position="196"/>
        <end position="214"/>
    </location>
</feature>
<organism evidence="17 18">
    <name type="scientific">Pelodictyon phaeoclathratiforme (strain DSM 5477 / BU-1)</name>
    <dbReference type="NCBI Taxonomy" id="324925"/>
    <lineage>
        <taxon>Bacteria</taxon>
        <taxon>Pseudomonadati</taxon>
        <taxon>Chlorobiota</taxon>
        <taxon>Chlorobiia</taxon>
        <taxon>Chlorobiales</taxon>
        <taxon>Chlorobiaceae</taxon>
        <taxon>Chlorobium/Pelodictyon group</taxon>
        <taxon>Pelodictyon</taxon>
    </lineage>
</organism>
<keyword evidence="4 16" id="KW-0812">Transmembrane</keyword>
<feature type="transmembrane region" description="Helical" evidence="16">
    <location>
        <begin position="40"/>
        <end position="63"/>
    </location>
</feature>
<keyword evidence="3" id="KW-0808">Transferase</keyword>
<evidence type="ECO:0000256" key="5">
    <source>
        <dbReference type="ARBA" id="ARBA00022960"/>
    </source>
</evidence>
<evidence type="ECO:0000256" key="10">
    <source>
        <dbReference type="ARBA" id="ARBA00033270"/>
    </source>
</evidence>
<evidence type="ECO:0000313" key="18">
    <source>
        <dbReference type="Proteomes" id="UP000002724"/>
    </source>
</evidence>
<evidence type="ECO:0000256" key="7">
    <source>
        <dbReference type="ARBA" id="ARBA00022989"/>
    </source>
</evidence>
<dbReference type="GO" id="GO:0009252">
    <property type="term" value="P:peptidoglycan biosynthetic process"/>
    <property type="evidence" value="ECO:0007669"/>
    <property type="project" value="UniProtKB-KW"/>
</dbReference>
<dbReference type="HOGENOM" id="CLU_029243_0_1_10"/>
<dbReference type="EC" id="2.4.99.28" evidence="14"/>
<keyword evidence="6" id="KW-0573">Peptidoglycan synthesis</keyword>
<protein>
    <recommendedName>
        <fullName evidence="12">Probable peptidoglycan glycosyltransferase FtsW</fullName>
        <ecNumber evidence="14">2.4.99.28</ecNumber>
    </recommendedName>
    <alternativeName>
        <fullName evidence="13">Cell division protein FtsW</fullName>
    </alternativeName>
    <alternativeName>
        <fullName evidence="10">Cell wall polymerase</fullName>
    </alternativeName>
    <alternativeName>
        <fullName evidence="9">Peptidoglycan polymerase</fullName>
    </alternativeName>
</protein>
<dbReference type="Pfam" id="PF01098">
    <property type="entry name" value="FTSW_RODA_SPOVE"/>
    <property type="match status" value="1"/>
</dbReference>
<proteinExistence type="inferred from homology"/>
<dbReference type="PANTHER" id="PTHR30474:SF2">
    <property type="entry name" value="PEPTIDOGLYCAN GLYCOSYLTRANSFERASE FTSW-RELATED"/>
    <property type="match status" value="1"/>
</dbReference>
<dbReference type="KEGG" id="pph:Ppha_2895"/>
<feature type="transmembrane region" description="Helical" evidence="16">
    <location>
        <begin position="334"/>
        <end position="358"/>
    </location>
</feature>
<feature type="transmembrane region" description="Helical" evidence="16">
    <location>
        <begin position="172"/>
        <end position="189"/>
    </location>
</feature>
<reference evidence="17 18" key="1">
    <citation type="submission" date="2008-06" db="EMBL/GenBank/DDBJ databases">
        <title>Complete sequence of Pelodictyon phaeoclathratiforme BU-1.</title>
        <authorList>
            <consortium name="US DOE Joint Genome Institute"/>
            <person name="Lucas S."/>
            <person name="Copeland A."/>
            <person name="Lapidus A."/>
            <person name="Glavina del Rio T."/>
            <person name="Dalin E."/>
            <person name="Tice H."/>
            <person name="Bruce D."/>
            <person name="Goodwin L."/>
            <person name="Pitluck S."/>
            <person name="Schmutz J."/>
            <person name="Larimer F."/>
            <person name="Land M."/>
            <person name="Hauser L."/>
            <person name="Kyrpides N."/>
            <person name="Mikhailova N."/>
            <person name="Liu Z."/>
            <person name="Li T."/>
            <person name="Zhao F."/>
            <person name="Overmann J."/>
            <person name="Bryant D.A."/>
            <person name="Richardson P."/>
        </authorList>
    </citation>
    <scope>NUCLEOTIDE SEQUENCE [LARGE SCALE GENOMIC DNA]</scope>
    <source>
        <strain evidence="18">DSM 5477 / BU-1</strain>
    </source>
</reference>
<feature type="transmembrane region" description="Helical" evidence="16">
    <location>
        <begin position="75"/>
        <end position="95"/>
    </location>
</feature>
<evidence type="ECO:0000313" key="17">
    <source>
        <dbReference type="EMBL" id="ACF45038.1"/>
    </source>
</evidence>
<dbReference type="GO" id="GO:0005886">
    <property type="term" value="C:plasma membrane"/>
    <property type="evidence" value="ECO:0007669"/>
    <property type="project" value="TreeGrafter"/>
</dbReference>
<dbReference type="STRING" id="324925.Ppha_2895"/>
<feature type="transmembrane region" description="Helical" evidence="16">
    <location>
        <begin position="220"/>
        <end position="237"/>
    </location>
</feature>
<keyword evidence="5" id="KW-0133">Cell shape</keyword>
<name>B4SH50_PELPB</name>
<feature type="transmembrane region" description="Helical" evidence="16">
    <location>
        <begin position="300"/>
        <end position="322"/>
    </location>
</feature>
<evidence type="ECO:0000256" key="16">
    <source>
        <dbReference type="SAM" id="Phobius"/>
    </source>
</evidence>
<evidence type="ECO:0000256" key="14">
    <source>
        <dbReference type="ARBA" id="ARBA00044770"/>
    </source>
</evidence>
<comment type="similarity">
    <text evidence="11">Belongs to the SEDS family. FtsW subfamily.</text>
</comment>
<keyword evidence="2" id="KW-0328">Glycosyltransferase</keyword>
<evidence type="ECO:0000256" key="3">
    <source>
        <dbReference type="ARBA" id="ARBA00022679"/>
    </source>
</evidence>
<evidence type="ECO:0000256" key="6">
    <source>
        <dbReference type="ARBA" id="ARBA00022984"/>
    </source>
</evidence>
<comment type="subcellular location">
    <subcellularLocation>
        <location evidence="1">Membrane</location>
        <topology evidence="1">Multi-pass membrane protein</topology>
    </subcellularLocation>
</comment>
<dbReference type="GO" id="GO:0051301">
    <property type="term" value="P:cell division"/>
    <property type="evidence" value="ECO:0007669"/>
    <property type="project" value="InterPro"/>
</dbReference>
<evidence type="ECO:0000256" key="9">
    <source>
        <dbReference type="ARBA" id="ARBA00032370"/>
    </source>
</evidence>
<accession>B4SH50</accession>
<dbReference type="InterPro" id="IPR001182">
    <property type="entry name" value="FtsW/RodA"/>
</dbReference>
<dbReference type="PANTHER" id="PTHR30474">
    <property type="entry name" value="CELL CYCLE PROTEIN"/>
    <property type="match status" value="1"/>
</dbReference>
<evidence type="ECO:0000256" key="11">
    <source>
        <dbReference type="ARBA" id="ARBA00038053"/>
    </source>
</evidence>
<evidence type="ECO:0000256" key="15">
    <source>
        <dbReference type="ARBA" id="ARBA00049902"/>
    </source>
</evidence>
<dbReference type="OrthoDB" id="9812661at2"/>
<dbReference type="GO" id="GO:0032153">
    <property type="term" value="C:cell division site"/>
    <property type="evidence" value="ECO:0007669"/>
    <property type="project" value="TreeGrafter"/>
</dbReference>
<dbReference type="AlphaFoldDB" id="B4SH50"/>
<keyword evidence="8 16" id="KW-0472">Membrane</keyword>
<dbReference type="GO" id="GO:0008955">
    <property type="term" value="F:peptidoglycan glycosyltransferase activity"/>
    <property type="evidence" value="ECO:0007669"/>
    <property type="project" value="UniProtKB-EC"/>
</dbReference>
<keyword evidence="18" id="KW-1185">Reference proteome</keyword>
<dbReference type="EMBL" id="CP001110">
    <property type="protein sequence ID" value="ACF45038.1"/>
    <property type="molecule type" value="Genomic_DNA"/>
</dbReference>
<evidence type="ECO:0000256" key="8">
    <source>
        <dbReference type="ARBA" id="ARBA00023136"/>
    </source>
</evidence>
<evidence type="ECO:0000256" key="2">
    <source>
        <dbReference type="ARBA" id="ARBA00022676"/>
    </source>
</evidence>
<feature type="transmembrane region" description="Helical" evidence="16">
    <location>
        <begin position="257"/>
        <end position="276"/>
    </location>
</feature>
<dbReference type="GO" id="GO:0008360">
    <property type="term" value="P:regulation of cell shape"/>
    <property type="evidence" value="ECO:0007669"/>
    <property type="project" value="UniProtKB-KW"/>
</dbReference>
<keyword evidence="7 16" id="KW-1133">Transmembrane helix</keyword>
<evidence type="ECO:0000256" key="12">
    <source>
        <dbReference type="ARBA" id="ARBA00041185"/>
    </source>
</evidence>
<evidence type="ECO:0000256" key="1">
    <source>
        <dbReference type="ARBA" id="ARBA00004141"/>
    </source>
</evidence>
<feature type="transmembrane region" description="Helical" evidence="16">
    <location>
        <begin position="107"/>
        <end position="134"/>
    </location>
</feature>
<feature type="transmembrane region" description="Helical" evidence="16">
    <location>
        <begin position="364"/>
        <end position="388"/>
    </location>
</feature>
<evidence type="ECO:0000256" key="4">
    <source>
        <dbReference type="ARBA" id="ARBA00022692"/>
    </source>
</evidence>